<dbReference type="EMBL" id="MLFT02000055">
    <property type="protein sequence ID" value="PHT30139.1"/>
    <property type="molecule type" value="Genomic_DNA"/>
</dbReference>
<keyword evidence="3 5" id="KW-0863">Zinc-finger</keyword>
<dbReference type="InterPro" id="IPR050652">
    <property type="entry name" value="AN1_A20_ZnFinger"/>
</dbReference>
<keyword evidence="4" id="KW-0862">Zinc</keyword>
<evidence type="ECO:0000256" key="2">
    <source>
        <dbReference type="ARBA" id="ARBA00022723"/>
    </source>
</evidence>
<reference evidence="8 9" key="1">
    <citation type="journal article" date="2017" name="Genome Biol.">
        <title>New reference genome sequences of hot pepper reveal the massive evolution of plant disease-resistance genes by retroduplication.</title>
        <authorList>
            <person name="Kim S."/>
            <person name="Park J."/>
            <person name="Yeom S.I."/>
            <person name="Kim Y.M."/>
            <person name="Seo E."/>
            <person name="Kim K.T."/>
            <person name="Kim M.S."/>
            <person name="Lee J.M."/>
            <person name="Cheong K."/>
            <person name="Shin H.S."/>
            <person name="Kim S.B."/>
            <person name="Han K."/>
            <person name="Lee J."/>
            <person name="Park M."/>
            <person name="Lee H.A."/>
            <person name="Lee H.Y."/>
            <person name="Lee Y."/>
            <person name="Oh S."/>
            <person name="Lee J.H."/>
            <person name="Choi E."/>
            <person name="Choi E."/>
            <person name="Lee S.E."/>
            <person name="Jeon J."/>
            <person name="Kim H."/>
            <person name="Choi G."/>
            <person name="Song H."/>
            <person name="Lee J."/>
            <person name="Lee S.C."/>
            <person name="Kwon J.K."/>
            <person name="Lee H.Y."/>
            <person name="Koo N."/>
            <person name="Hong Y."/>
            <person name="Kim R.W."/>
            <person name="Kang W.H."/>
            <person name="Huh J.H."/>
            <person name="Kang B.C."/>
            <person name="Yang T.J."/>
            <person name="Lee Y.H."/>
            <person name="Bennetzen J.L."/>
            <person name="Choi D."/>
        </authorList>
    </citation>
    <scope>NUCLEOTIDE SEQUENCE [LARGE SCALE GENOMIC DNA]</scope>
    <source>
        <strain evidence="9">cv. PBC81</strain>
    </source>
</reference>
<name>A0A2G2VB34_CAPBA</name>
<feature type="compositionally biased region" description="Polar residues" evidence="6">
    <location>
        <begin position="238"/>
        <end position="255"/>
    </location>
</feature>
<evidence type="ECO:0000313" key="8">
    <source>
        <dbReference type="EMBL" id="PHT30139.1"/>
    </source>
</evidence>
<evidence type="ECO:0000256" key="4">
    <source>
        <dbReference type="ARBA" id="ARBA00022833"/>
    </source>
</evidence>
<dbReference type="SUPFAM" id="SSF118310">
    <property type="entry name" value="AN1-like Zinc finger"/>
    <property type="match status" value="1"/>
</dbReference>
<evidence type="ECO:0000313" key="9">
    <source>
        <dbReference type="Proteomes" id="UP000224567"/>
    </source>
</evidence>
<feature type="domain" description="AN1-type" evidence="7">
    <location>
        <begin position="121"/>
        <end position="167"/>
    </location>
</feature>
<dbReference type="GO" id="GO:0008270">
    <property type="term" value="F:zinc ion binding"/>
    <property type="evidence" value="ECO:0007669"/>
    <property type="project" value="UniProtKB-KW"/>
</dbReference>
<dbReference type="PANTHER" id="PTHR10634">
    <property type="entry name" value="AN1-TYPE ZINC FINGER PROTEIN"/>
    <property type="match status" value="1"/>
</dbReference>
<comment type="caution">
    <text evidence="8">The sequence shown here is derived from an EMBL/GenBank/DDBJ whole genome shotgun (WGS) entry which is preliminary data.</text>
</comment>
<comment type="function">
    <text evidence="1">May be involved in environmental stress response.</text>
</comment>
<dbReference type="PROSITE" id="PS51039">
    <property type="entry name" value="ZF_AN1"/>
    <property type="match status" value="1"/>
</dbReference>
<evidence type="ECO:0000256" key="1">
    <source>
        <dbReference type="ARBA" id="ARBA00003732"/>
    </source>
</evidence>
<evidence type="ECO:0000259" key="7">
    <source>
        <dbReference type="PROSITE" id="PS51039"/>
    </source>
</evidence>
<keyword evidence="2" id="KW-0479">Metal-binding</keyword>
<evidence type="ECO:0000256" key="5">
    <source>
        <dbReference type="PROSITE-ProRule" id="PRU00449"/>
    </source>
</evidence>
<dbReference type="InterPro" id="IPR035896">
    <property type="entry name" value="AN1-like_Znf"/>
</dbReference>
<dbReference type="Proteomes" id="UP000224567">
    <property type="component" value="Unassembled WGS sequence"/>
</dbReference>
<dbReference type="AlphaFoldDB" id="A0A2G2VB34"/>
<proteinExistence type="predicted"/>
<dbReference type="Gene3D" id="1.20.5.4770">
    <property type="match status" value="1"/>
</dbReference>
<dbReference type="Gene3D" id="4.10.1110.10">
    <property type="entry name" value="AN1-like Zinc finger"/>
    <property type="match status" value="1"/>
</dbReference>
<dbReference type="Pfam" id="PF14383">
    <property type="entry name" value="VARLMGL"/>
    <property type="match status" value="1"/>
</dbReference>
<feature type="region of interest" description="Disordered" evidence="6">
    <location>
        <begin position="234"/>
        <end position="262"/>
    </location>
</feature>
<gene>
    <name evidence="8" type="ORF">CQW23_30247</name>
</gene>
<evidence type="ECO:0000256" key="6">
    <source>
        <dbReference type="SAM" id="MobiDB-lite"/>
    </source>
</evidence>
<sequence length="262" mass="28516">MMMSEFRVVIEDLRRDTLDVELDLLTAEIESSKETGCRAPEDPFLCIKYSGFFDCTATMNMCSQCQKDIILLKQEHAKLATISSKDVERRSSSSDESKLALAGAAVVSAGLASKISQLKSKEGLKKCTSCHKHAGLTGFSCKCCDLFCTVHHYSDKHNCLFDYMNAGQNGIAKISNLKRREVHLGLVLKVDSQIADENSGGFPNAKNNGMTDTRCEGKREMKAPSLVARIMGLESMPAGSSSKPQKASASETWSNVADKLGA</sequence>
<reference evidence="9" key="2">
    <citation type="journal article" date="2017" name="J. Anim. Genet.">
        <title>Multiple reference genome sequences of hot pepper reveal the massive evolution of plant disease resistance genes by retroduplication.</title>
        <authorList>
            <person name="Kim S."/>
            <person name="Park J."/>
            <person name="Yeom S.-I."/>
            <person name="Kim Y.-M."/>
            <person name="Seo E."/>
            <person name="Kim K.-T."/>
            <person name="Kim M.-S."/>
            <person name="Lee J.M."/>
            <person name="Cheong K."/>
            <person name="Shin H.-S."/>
            <person name="Kim S.-B."/>
            <person name="Han K."/>
            <person name="Lee J."/>
            <person name="Park M."/>
            <person name="Lee H.-A."/>
            <person name="Lee H.-Y."/>
            <person name="Lee Y."/>
            <person name="Oh S."/>
            <person name="Lee J.H."/>
            <person name="Choi E."/>
            <person name="Choi E."/>
            <person name="Lee S.E."/>
            <person name="Jeon J."/>
            <person name="Kim H."/>
            <person name="Choi G."/>
            <person name="Song H."/>
            <person name="Lee J."/>
            <person name="Lee S.-C."/>
            <person name="Kwon J.-K."/>
            <person name="Lee H.-Y."/>
            <person name="Koo N."/>
            <person name="Hong Y."/>
            <person name="Kim R.W."/>
            <person name="Kang W.-H."/>
            <person name="Huh J.H."/>
            <person name="Kang B.-C."/>
            <person name="Yang T.-J."/>
            <person name="Lee Y.-H."/>
            <person name="Bennetzen J.L."/>
            <person name="Choi D."/>
        </authorList>
    </citation>
    <scope>NUCLEOTIDE SEQUENCE [LARGE SCALE GENOMIC DNA]</scope>
    <source>
        <strain evidence="9">cv. PBC81</strain>
    </source>
</reference>
<dbReference type="OrthoDB" id="1750786at2759"/>
<protein>
    <recommendedName>
        <fullName evidence="7">AN1-type domain-containing protein</fullName>
    </recommendedName>
</protein>
<keyword evidence="9" id="KW-1185">Reference proteome</keyword>
<dbReference type="InterPro" id="IPR000058">
    <property type="entry name" value="Znf_AN1"/>
</dbReference>
<dbReference type="PANTHER" id="PTHR10634:SF110">
    <property type="entry name" value="ZINC FINGER A20 AND AN1 DOMAIN-CONTAINING STRESS-ASSOCIATED PROTEIN 8"/>
    <property type="match status" value="1"/>
</dbReference>
<accession>A0A2G2VB34</accession>
<organism evidence="8 9">
    <name type="scientific">Capsicum baccatum</name>
    <name type="common">Peruvian pepper</name>
    <dbReference type="NCBI Taxonomy" id="33114"/>
    <lineage>
        <taxon>Eukaryota</taxon>
        <taxon>Viridiplantae</taxon>
        <taxon>Streptophyta</taxon>
        <taxon>Embryophyta</taxon>
        <taxon>Tracheophyta</taxon>
        <taxon>Spermatophyta</taxon>
        <taxon>Magnoliopsida</taxon>
        <taxon>eudicotyledons</taxon>
        <taxon>Gunneridae</taxon>
        <taxon>Pentapetalae</taxon>
        <taxon>asterids</taxon>
        <taxon>lamiids</taxon>
        <taxon>Solanales</taxon>
        <taxon>Solanaceae</taxon>
        <taxon>Solanoideae</taxon>
        <taxon>Capsiceae</taxon>
        <taxon>Capsicum</taxon>
    </lineage>
</organism>
<dbReference type="SMART" id="SM00154">
    <property type="entry name" value="ZnF_AN1"/>
    <property type="match status" value="1"/>
</dbReference>
<dbReference type="InterPro" id="IPR032795">
    <property type="entry name" value="DUF3741-assoc"/>
</dbReference>
<evidence type="ECO:0000256" key="3">
    <source>
        <dbReference type="ARBA" id="ARBA00022771"/>
    </source>
</evidence>